<protein>
    <submittedName>
        <fullName evidence="1">Uncharacterized protein</fullName>
    </submittedName>
</protein>
<gene>
    <name evidence="1" type="ORF">UU67_C0090G0004</name>
</gene>
<sequence length="111" mass="12268">MAIAVSTVIKEREAAVQVLCCAIHRKPLLALHGGENRGYCTRCVSRPPFKPFKHYPGIFFGPEEEAIKERAIVVPMCPKGHGALENVGEGDRSDWRCSRCTPLGLGYFLVL</sequence>
<evidence type="ECO:0000313" key="2">
    <source>
        <dbReference type="Proteomes" id="UP000034753"/>
    </source>
</evidence>
<comment type="caution">
    <text evidence="1">The sequence shown here is derived from an EMBL/GenBank/DDBJ whole genome shotgun (WGS) entry which is preliminary data.</text>
</comment>
<organism evidence="1 2">
    <name type="scientific">Candidatus Daviesbacteria bacterium GW2011_GWB1_41_5</name>
    <dbReference type="NCBI Taxonomy" id="1618429"/>
    <lineage>
        <taxon>Bacteria</taxon>
        <taxon>Candidatus Daviesiibacteriota</taxon>
    </lineage>
</organism>
<dbReference type="AlphaFoldDB" id="A0A0G0WDB5"/>
<dbReference type="EMBL" id="LCBN01000090">
    <property type="protein sequence ID" value="KKS10959.1"/>
    <property type="molecule type" value="Genomic_DNA"/>
</dbReference>
<dbReference type="Proteomes" id="UP000034753">
    <property type="component" value="Unassembled WGS sequence"/>
</dbReference>
<proteinExistence type="predicted"/>
<name>A0A0G0WDB5_9BACT</name>
<evidence type="ECO:0000313" key="1">
    <source>
        <dbReference type="EMBL" id="KKS10959.1"/>
    </source>
</evidence>
<accession>A0A0G0WDB5</accession>
<reference evidence="1 2" key="1">
    <citation type="journal article" date="2015" name="Nature">
        <title>rRNA introns, odd ribosomes, and small enigmatic genomes across a large radiation of phyla.</title>
        <authorList>
            <person name="Brown C.T."/>
            <person name="Hug L.A."/>
            <person name="Thomas B.C."/>
            <person name="Sharon I."/>
            <person name="Castelle C.J."/>
            <person name="Singh A."/>
            <person name="Wilkins M.J."/>
            <person name="Williams K.H."/>
            <person name="Banfield J.F."/>
        </authorList>
    </citation>
    <scope>NUCLEOTIDE SEQUENCE [LARGE SCALE GENOMIC DNA]</scope>
</reference>